<dbReference type="Proteomes" id="UP001257948">
    <property type="component" value="Unassembled WGS sequence"/>
</dbReference>
<sequence>MNRGHRELLGPGQLVLNVHSRPGPAALRFERADGRRLLLRQGEQPLLLGRSVGAGCCPDFHLHRLDGYRSPLPPLRSADQRSSLNWTHQYTRWLEEADGTPLRDGRWELALRTGFPPGIWTEDFVREWPTGQLGLYCGGGWHGVLPLRRLSAPDAGRVKAYRKHAREGTLAPVLLWWVTFLDGFVILDGHDRAVAALAEGRTPESVVLSQVPDDQVWREAAERFTHDHEHRMRHLATRPAQQRAAMERGYAEMIASLPYAAEPTTVQPLPGGAPTWDALAARAMFQCPRD</sequence>
<reference evidence="2" key="1">
    <citation type="submission" date="2023-07" db="EMBL/GenBank/DDBJ databases">
        <title>Draft genome sequence of the endophytic actinobacterium Streptomyces justiciae WPN32, a potential antibiotic producer.</title>
        <authorList>
            <person name="Yasawong M."/>
            <person name="Pana W."/>
            <person name="Ganta P."/>
            <person name="Santapan N."/>
            <person name="Songngamsuk T."/>
            <person name="Phatcharaharikarn M."/>
            <person name="Kerdtoob S."/>
            <person name="Nantapong N."/>
        </authorList>
    </citation>
    <scope>NUCLEOTIDE SEQUENCE [LARGE SCALE GENOMIC DNA]</scope>
    <source>
        <strain evidence="2">WPN32</strain>
    </source>
</reference>
<evidence type="ECO:0000313" key="2">
    <source>
        <dbReference type="Proteomes" id="UP001257948"/>
    </source>
</evidence>
<accession>A0ABU3LZW0</accession>
<organism evidence="1 2">
    <name type="scientific">Streptomyces justiciae</name>
    <dbReference type="NCBI Taxonomy" id="2780140"/>
    <lineage>
        <taxon>Bacteria</taxon>
        <taxon>Bacillati</taxon>
        <taxon>Actinomycetota</taxon>
        <taxon>Actinomycetes</taxon>
        <taxon>Kitasatosporales</taxon>
        <taxon>Streptomycetaceae</taxon>
        <taxon>Streptomyces</taxon>
    </lineage>
</organism>
<comment type="caution">
    <text evidence="1">The sequence shown here is derived from an EMBL/GenBank/DDBJ whole genome shotgun (WGS) entry which is preliminary data.</text>
</comment>
<protein>
    <submittedName>
        <fullName evidence="1">Uncharacterized protein</fullName>
    </submittedName>
</protein>
<evidence type="ECO:0000313" key="1">
    <source>
        <dbReference type="EMBL" id="MDT7844772.1"/>
    </source>
</evidence>
<dbReference type="EMBL" id="JAVTLL010000021">
    <property type="protein sequence ID" value="MDT7844772.1"/>
    <property type="molecule type" value="Genomic_DNA"/>
</dbReference>
<proteinExistence type="predicted"/>
<gene>
    <name evidence="1" type="ORF">RQC66_29050</name>
</gene>
<keyword evidence="2" id="KW-1185">Reference proteome</keyword>
<name>A0ABU3LZW0_9ACTN</name>
<dbReference type="RefSeq" id="WP_314204589.1">
    <property type="nucleotide sequence ID" value="NZ_JAVTLL010000021.1"/>
</dbReference>